<dbReference type="NCBIfam" id="TIGR02550">
    <property type="entry name" value="flagell_flgL"/>
    <property type="match status" value="1"/>
</dbReference>
<feature type="coiled-coil region" evidence="4">
    <location>
        <begin position="73"/>
        <end position="127"/>
    </location>
</feature>
<comment type="caution">
    <text evidence="7">The sequence shown here is derived from an EMBL/GenBank/DDBJ whole genome shotgun (WGS) entry which is preliminary data.</text>
</comment>
<keyword evidence="3" id="KW-0975">Bacterial flagellum</keyword>
<gene>
    <name evidence="7" type="primary">flgL</name>
    <name evidence="7" type="ORF">RWE15_00835</name>
</gene>
<evidence type="ECO:0000259" key="5">
    <source>
        <dbReference type="Pfam" id="PF00669"/>
    </source>
</evidence>
<keyword evidence="7" id="KW-0282">Flagellum</keyword>
<proteinExistence type="inferred from homology"/>
<reference evidence="7 8" key="1">
    <citation type="submission" date="2023-10" db="EMBL/GenBank/DDBJ databases">
        <title>Virgibacillus halophilus 5B73C genome.</title>
        <authorList>
            <person name="Miliotis G."/>
            <person name="Sengupta P."/>
            <person name="Hameed A."/>
            <person name="Chuvochina M."/>
            <person name="Mcdonagh F."/>
            <person name="Simpson A.C."/>
            <person name="Singh N.K."/>
            <person name="Rekha P.D."/>
            <person name="Raman K."/>
            <person name="Hugenholtz P."/>
            <person name="Venkateswaran K."/>
        </authorList>
    </citation>
    <scope>NUCLEOTIDE SEQUENCE [LARGE SCALE GENOMIC DNA]</scope>
    <source>
        <strain evidence="7 8">5B73C</strain>
    </source>
</reference>
<dbReference type="Proteomes" id="UP001281447">
    <property type="component" value="Unassembled WGS sequence"/>
</dbReference>
<dbReference type="Pfam" id="PF00669">
    <property type="entry name" value="Flagellin_N"/>
    <property type="match status" value="1"/>
</dbReference>
<evidence type="ECO:0000313" key="7">
    <source>
        <dbReference type="EMBL" id="MDY0393236.1"/>
    </source>
</evidence>
<organism evidence="7 8">
    <name type="scientific">Tigheibacillus halophilus</name>
    <dbReference type="NCBI Taxonomy" id="361280"/>
    <lineage>
        <taxon>Bacteria</taxon>
        <taxon>Bacillati</taxon>
        <taxon>Bacillota</taxon>
        <taxon>Bacilli</taxon>
        <taxon>Bacillales</taxon>
        <taxon>Bacillaceae</taxon>
        <taxon>Tigheibacillus</taxon>
    </lineage>
</organism>
<feature type="domain" description="Flagellin C-terminal" evidence="6">
    <location>
        <begin position="217"/>
        <end position="299"/>
    </location>
</feature>
<dbReference type="InterPro" id="IPR001029">
    <property type="entry name" value="Flagellin_N"/>
</dbReference>
<feature type="domain" description="Flagellin N-terminal" evidence="5">
    <location>
        <begin position="5"/>
        <end position="139"/>
    </location>
</feature>
<protein>
    <submittedName>
        <fullName evidence="7">Flagellar hook-associated protein FlgL</fullName>
    </submittedName>
</protein>
<dbReference type="EMBL" id="JAWDIP010000003">
    <property type="protein sequence ID" value="MDY0393236.1"/>
    <property type="molecule type" value="Genomic_DNA"/>
</dbReference>
<keyword evidence="8" id="KW-1185">Reference proteome</keyword>
<dbReference type="PANTHER" id="PTHR42792">
    <property type="entry name" value="FLAGELLIN"/>
    <property type="match status" value="1"/>
</dbReference>
<evidence type="ECO:0000256" key="2">
    <source>
        <dbReference type="ARBA" id="ARBA00005709"/>
    </source>
</evidence>
<evidence type="ECO:0000256" key="4">
    <source>
        <dbReference type="SAM" id="Coils"/>
    </source>
</evidence>
<comment type="subcellular location">
    <subcellularLocation>
        <location evidence="1">Bacterial flagellum</location>
    </subcellularLocation>
</comment>
<dbReference type="InterPro" id="IPR046358">
    <property type="entry name" value="Flagellin_C"/>
</dbReference>
<evidence type="ECO:0000256" key="1">
    <source>
        <dbReference type="ARBA" id="ARBA00004365"/>
    </source>
</evidence>
<dbReference type="InterPro" id="IPR013384">
    <property type="entry name" value="Flagell_FlgL"/>
</dbReference>
<dbReference type="PANTHER" id="PTHR42792:SF1">
    <property type="entry name" value="FLAGELLAR HOOK-ASSOCIATED PROTEIN 3"/>
    <property type="match status" value="1"/>
</dbReference>
<dbReference type="SUPFAM" id="SSF64518">
    <property type="entry name" value="Phase 1 flagellin"/>
    <property type="match status" value="1"/>
</dbReference>
<dbReference type="Gene3D" id="1.20.1330.10">
    <property type="entry name" value="f41 fragment of flagellin, N-terminal domain"/>
    <property type="match status" value="1"/>
</dbReference>
<evidence type="ECO:0000259" key="6">
    <source>
        <dbReference type="Pfam" id="PF00700"/>
    </source>
</evidence>
<evidence type="ECO:0000256" key="3">
    <source>
        <dbReference type="ARBA" id="ARBA00023143"/>
    </source>
</evidence>
<dbReference type="InterPro" id="IPR001492">
    <property type="entry name" value="Flagellin"/>
</dbReference>
<evidence type="ECO:0000313" key="8">
    <source>
        <dbReference type="Proteomes" id="UP001281447"/>
    </source>
</evidence>
<keyword evidence="7" id="KW-0969">Cilium</keyword>
<keyword evidence="4" id="KW-0175">Coiled coil</keyword>
<dbReference type="Pfam" id="PF00700">
    <property type="entry name" value="Flagellin_C"/>
    <property type="match status" value="1"/>
</dbReference>
<name>A0ABU5C2V8_9BACI</name>
<dbReference type="RefSeq" id="WP_390357823.1">
    <property type="nucleotide sequence ID" value="NZ_JBHUIZ010000017.1"/>
</dbReference>
<comment type="similarity">
    <text evidence="2">Belongs to the bacterial flagellin family.</text>
</comment>
<keyword evidence="7" id="KW-0966">Cell projection</keyword>
<sequence length="300" mass="33351">MRVTQSMLSQNMLRHLSDNYSNMGKYMDQLNTGKKVNLPSDDPVVAMKGIGYRSQVTRIEQYTRNTGEVRNWMDNSDAALDKATKALQKLRELAVEASTDTLGEAERKNIKEEAEQLKEHLVDIANTNVNGKYIFNGTNITEKPFSIDDGKVSATGLNTSGVEIEVAEGTKLQANVNPEAVFGKFEGDSAENMFAKIDDFIHALDSNDADLIDDSIGKLDEQIDNVINARADLGARSNRLDLIEDRLSEQEIVATNMMSKNEDIDYEQVITQLISQESILRASLSAGSRIIQPTLLDFLR</sequence>
<accession>A0ABU5C2V8</accession>